<dbReference type="InterPro" id="IPR052930">
    <property type="entry name" value="TA_antitoxin_MntA"/>
</dbReference>
<dbReference type="KEGG" id="mana:MAMMFC1_04249"/>
<sequence>MQEKLESVFDYFRTHERVRVVWLFGSFAQGTARKDSDIDFAVLFEQSLSPEERFSLRLELMDKIEGLTNIRADVIDMESAPVFLQHQVRKTGRVVVEKDRERRIVFDVRSRREYFDFQPVLARRSAALLKKCGVKGGVVDGG</sequence>
<organism evidence="2 3">
    <name type="scientific">Methylomusa anaerophila</name>
    <dbReference type="NCBI Taxonomy" id="1930071"/>
    <lineage>
        <taxon>Bacteria</taxon>
        <taxon>Bacillati</taxon>
        <taxon>Bacillota</taxon>
        <taxon>Negativicutes</taxon>
        <taxon>Selenomonadales</taxon>
        <taxon>Sporomusaceae</taxon>
        <taxon>Methylomusa</taxon>
    </lineage>
</organism>
<protein>
    <submittedName>
        <fullName evidence="2">Nucleotidyltransferase domain protein</fullName>
    </submittedName>
</protein>
<feature type="domain" description="Polymerase beta nucleotidyltransferase" evidence="1">
    <location>
        <begin position="8"/>
        <end position="101"/>
    </location>
</feature>
<dbReference type="AlphaFoldDB" id="A0A348AR33"/>
<dbReference type="PANTHER" id="PTHR43852:SF3">
    <property type="entry name" value="NUCLEOTIDYLTRANSFERASE"/>
    <property type="match status" value="1"/>
</dbReference>
<dbReference type="OrthoDB" id="9809668at2"/>
<dbReference type="SUPFAM" id="SSF81301">
    <property type="entry name" value="Nucleotidyltransferase"/>
    <property type="match status" value="1"/>
</dbReference>
<dbReference type="Gene3D" id="3.30.460.10">
    <property type="entry name" value="Beta Polymerase, domain 2"/>
    <property type="match status" value="1"/>
</dbReference>
<evidence type="ECO:0000313" key="3">
    <source>
        <dbReference type="Proteomes" id="UP000276437"/>
    </source>
</evidence>
<dbReference type="InterPro" id="IPR041633">
    <property type="entry name" value="Polbeta"/>
</dbReference>
<reference evidence="2 3" key="1">
    <citation type="journal article" date="2018" name="Int. J. Syst. Evol. Microbiol.">
        <title>Methylomusa anaerophila gen. nov., sp. nov., an anaerobic methanol-utilizing bacterium isolated from a microbial fuel cell.</title>
        <authorList>
            <person name="Amano N."/>
            <person name="Yamamuro A."/>
            <person name="Miyahara M."/>
            <person name="Kouzuma A."/>
            <person name="Abe T."/>
            <person name="Watanabe K."/>
        </authorList>
    </citation>
    <scope>NUCLEOTIDE SEQUENCE [LARGE SCALE GENOMIC DNA]</scope>
    <source>
        <strain evidence="2 3">MMFC1</strain>
    </source>
</reference>
<dbReference type="RefSeq" id="WP_158618843.1">
    <property type="nucleotide sequence ID" value="NZ_AP018449.1"/>
</dbReference>
<dbReference type="InterPro" id="IPR043519">
    <property type="entry name" value="NT_sf"/>
</dbReference>
<proteinExistence type="predicted"/>
<dbReference type="NCBIfam" id="NF047752">
    <property type="entry name" value="MntA_antitoxin"/>
    <property type="match status" value="1"/>
</dbReference>
<gene>
    <name evidence="2" type="ORF">MAMMFC1_04249</name>
</gene>
<dbReference type="Pfam" id="PF18765">
    <property type="entry name" value="Polbeta"/>
    <property type="match status" value="1"/>
</dbReference>
<dbReference type="CDD" id="cd05403">
    <property type="entry name" value="NT_KNTase_like"/>
    <property type="match status" value="1"/>
</dbReference>
<dbReference type="GO" id="GO:0016740">
    <property type="term" value="F:transferase activity"/>
    <property type="evidence" value="ECO:0007669"/>
    <property type="project" value="UniProtKB-KW"/>
</dbReference>
<evidence type="ECO:0000259" key="1">
    <source>
        <dbReference type="Pfam" id="PF18765"/>
    </source>
</evidence>
<dbReference type="PANTHER" id="PTHR43852">
    <property type="entry name" value="NUCLEOTIDYLTRANSFERASE"/>
    <property type="match status" value="1"/>
</dbReference>
<dbReference type="Proteomes" id="UP000276437">
    <property type="component" value="Chromosome"/>
</dbReference>
<keyword evidence="3" id="KW-1185">Reference proteome</keyword>
<keyword evidence="2" id="KW-0808">Transferase</keyword>
<accession>A0A348AR33</accession>
<evidence type="ECO:0000313" key="2">
    <source>
        <dbReference type="EMBL" id="BBB93531.1"/>
    </source>
</evidence>
<dbReference type="EMBL" id="AP018449">
    <property type="protein sequence ID" value="BBB93531.1"/>
    <property type="molecule type" value="Genomic_DNA"/>
</dbReference>
<name>A0A348AR33_9FIRM</name>